<proteinExistence type="predicted"/>
<feature type="compositionally biased region" description="Basic and acidic residues" evidence="4">
    <location>
        <begin position="369"/>
        <end position="385"/>
    </location>
</feature>
<dbReference type="InterPro" id="IPR003961">
    <property type="entry name" value="FN3_dom"/>
</dbReference>
<sequence length="2071" mass="213451">MVTGAVLYPGFESTTVDLHDGGVWVTSAQDDSVGHLNVQSGTLDGGLASPFTDYELHQDQEQVLLLEPASGVLARVDPAGMVLAEQAILPATHGFRLGGGTLSATNPQTGEVFGMRADPVPEVDGVEPLLNVDGPVLATTTVDGVVLAVDVEQQTLHRLAPSGGEDSPAADLVASEPEPLAGVADLDEPQLTAVGGTAVVLDPSRGTLVWPGGSVEDQSLRGARLQAPGPERPEVALTGPRTHLTVSLDRGQIQATDLTDPAQAQSQSGSRTSAAEPVVVGECVHAASAATGTYLRDCPDETDDVLQAVPRLSTDAELVFRTNRTAVVLNDVQEGTSWIVTQDMRMVTNWEDLEPPSSEDERDTEESEEITRDTAPPERREENRDPVAVGDEFGVRAGRTVPLQTLLNDSDPDGDVLTVSVTGPQPSVGEVQRTHDGVAFQLVVPDDATGDSSFEYTADDGRGGKDSATVTVRVVPDEINREPEQLRVPTLTVRAGQSVTGQVITDWLDPDGDDVRLVDAVAEDPDSVRIRPDGQLTFQDGQGVTGTRTVAITVTDGRETAQGTVQVKVIDGLATPPVTVADHVVAVAGQETVIRPLANDEDPLGGTLRLAYVGTAPNTQSQFNTEAGTVSFASRTPGTYYLDYVAANEADSTPGLIRVDVMGQDGSEGLPIAVRDIALLPAGGQTLVDVTANDTDPGGGVLVVHGVQVPATADGSRPLVKASVEGYSVVRVVDTGARSAPLTLHYSVANAQGTTRGEITVIPLPEPETLQPPIAVADTAVVRVGDMVSVDVLANDLHPQGAELALEPELAETVPEEHGFATVSDGRVAFLASERPGRTSVAYTVTGPDGQQASARVQFTVVPMDRETNSPPVLPEVTSRVLAGQTVRIPVRLQGTDPDGDWVSLTGLEGTPAQGTVQIDAGQLVYTASEGATGTDSFTYLAEDRLGAQSVGTVSVGIAQPPTSNTPPTAVDDSLTVRPARTFTVDVLRNDADPDGDPVALVEGGFSSQDPAVQVELRDGRLAVTAPDQPGHLNIRYTIADPLGATDTGTLSVRVDPEAALMPPIARDDHISMDQARGQTAVDVSVSANDEDPDGSVEDLTVSVPSVSGVASTASVTDTGQVQIQLTDAPQIIPYRVTDPDGETATAFITVPGTSSTPPWLLDSTPREVMAGESLALDLTALVGVREGRQPRLLRDDAVIASPSTASVQIGSATAVTFSAPADYWGSASVNMVITDGSSAEDPTGLTSTLTLPITVLPRPEQNSPPRVRSTAVEVTAGAEPTSVDLSRLAEDPDGDELSFRVEEPGDQIQADLSGALLLVSAGPDTSAGHTEEIGLSVSDGSAEPVPVTVEVTVIRDEVDPPEAVDDLVEDARAGQQVLVDVLANDINPAGDDEPLRLMTTSVVAGQGTATVQGDQVAITPAAGFSGRLRATYEIRDASGDPARSSTAVITVVVAGVPGIPGVPQADGVNDGTAVLSWSAPSDQGSPITHYLLREVASDRTIQCPATSCTVTGLSNGVQHRFTATAVNAIGESDPSAPSAPITPDVRPLAPAAPATDPGDAVVNLSWTPPENPGSPITGYRVQISPAAPGGGTVRTTGPSTALRWDGLQNGVRYQFRLQAINDADDPSDWGPFSAAVAPAGAPAAPAAPTATHITSVVDGGAVQVDWTMPETHGAAIESYVVTAYQGQTTADSRTVTGATTSLRFTGLDPGGSYSFTVRATNRVGTSPASGRSAVVTPFGRPQAVTGVSTRATGTDRQLTVSYAAAAANGSRISGYQYSLNGGGWQALGASGSAITVPANGTAYRLQVRALNTIGAGEPSAAVTTDTAYGPIRDASNISSTTQTGAVAFRWNSRTSDYANGRPITSIKVTADGRTVANSGSTTVSSPNGGTHTLAITVCAQDTPCRTFTGDGVARAVPAPTPTPPPPPPPTTAPAPPPPPPTTAPAPPPPTTAPAPPPPTTAPAPTPTPTPTAPAGPRARWDVTATSSVLTVENAPPNTSYLFDCFPGRSQYYTTSSFTSDSRGRFTGTICTGSSIGTEPSGGDFISGPLPFGVEDPWGGGMAVYANAGWQ</sequence>
<dbReference type="PRINTS" id="PR00014">
    <property type="entry name" value="FNTYPEIII"/>
</dbReference>
<dbReference type="Gene3D" id="2.60.40.10">
    <property type="entry name" value="Immunoglobulins"/>
    <property type="match status" value="4"/>
</dbReference>
<evidence type="ECO:0000256" key="1">
    <source>
        <dbReference type="ARBA" id="ARBA00022737"/>
    </source>
</evidence>
<dbReference type="SMART" id="SM00060">
    <property type="entry name" value="FN3"/>
    <property type="match status" value="4"/>
</dbReference>
<evidence type="ECO:0000259" key="5">
    <source>
        <dbReference type="PROSITE" id="PS50853"/>
    </source>
</evidence>
<keyword evidence="3" id="KW-0119">Carbohydrate metabolism</keyword>
<dbReference type="InterPro" id="IPR013783">
    <property type="entry name" value="Ig-like_fold"/>
</dbReference>
<dbReference type="PROSITE" id="PS50853">
    <property type="entry name" value="FN3"/>
    <property type="match status" value="3"/>
</dbReference>
<organism evidence="6 7">
    <name type="scientific">Micrococcus terreus</name>
    <dbReference type="NCBI Taxonomy" id="574650"/>
    <lineage>
        <taxon>Bacteria</taxon>
        <taxon>Bacillati</taxon>
        <taxon>Actinomycetota</taxon>
        <taxon>Actinomycetes</taxon>
        <taxon>Micrococcales</taxon>
        <taxon>Micrococcaceae</taxon>
        <taxon>Micrococcus</taxon>
    </lineage>
</organism>
<keyword evidence="2" id="KW-0326">Glycosidase</keyword>
<evidence type="ECO:0000256" key="4">
    <source>
        <dbReference type="SAM" id="MobiDB-lite"/>
    </source>
</evidence>
<dbReference type="Gene3D" id="2.60.40.3440">
    <property type="match status" value="1"/>
</dbReference>
<dbReference type="PANTHER" id="PTHR13817">
    <property type="entry name" value="TITIN"/>
    <property type="match status" value="1"/>
</dbReference>
<dbReference type="CDD" id="cd00063">
    <property type="entry name" value="FN3"/>
    <property type="match status" value="4"/>
</dbReference>
<reference evidence="6 7" key="1">
    <citation type="submission" date="2016-10" db="EMBL/GenBank/DDBJ databases">
        <authorList>
            <person name="de Groot N.N."/>
        </authorList>
    </citation>
    <scope>NUCLEOTIDE SEQUENCE [LARGE SCALE GENOMIC DNA]</scope>
    <source>
        <strain evidence="6 7">CGMCC 1.7054</strain>
    </source>
</reference>
<feature type="region of interest" description="Disordered" evidence="4">
    <location>
        <begin position="349"/>
        <end position="395"/>
    </location>
</feature>
<evidence type="ECO:0000256" key="3">
    <source>
        <dbReference type="ARBA" id="ARBA00023326"/>
    </source>
</evidence>
<protein>
    <submittedName>
        <fullName evidence="6">Fibronectin type III domain-containing protein</fullName>
    </submittedName>
</protein>
<keyword evidence="2" id="KW-0378">Hydrolase</keyword>
<dbReference type="InterPro" id="IPR050964">
    <property type="entry name" value="Striated_Muscle_Regulatory"/>
</dbReference>
<feature type="compositionally biased region" description="Pro residues" evidence="4">
    <location>
        <begin position="1919"/>
        <end position="1974"/>
    </location>
</feature>
<dbReference type="Gene3D" id="2.60.40.2810">
    <property type="match status" value="2"/>
</dbReference>
<dbReference type="Proteomes" id="UP000198881">
    <property type="component" value="Unassembled WGS sequence"/>
</dbReference>
<keyword evidence="7" id="KW-1185">Reference proteome</keyword>
<evidence type="ECO:0000256" key="2">
    <source>
        <dbReference type="ARBA" id="ARBA00023295"/>
    </source>
</evidence>
<gene>
    <name evidence="6" type="ORF">SAMN04487966_10835</name>
</gene>
<evidence type="ECO:0000313" key="7">
    <source>
        <dbReference type="Proteomes" id="UP000198881"/>
    </source>
</evidence>
<evidence type="ECO:0000313" key="6">
    <source>
        <dbReference type="EMBL" id="SFV23678.1"/>
    </source>
</evidence>
<keyword evidence="1" id="KW-0677">Repeat</keyword>
<dbReference type="SUPFAM" id="SSF49265">
    <property type="entry name" value="Fibronectin type III"/>
    <property type="match status" value="2"/>
</dbReference>
<dbReference type="Pfam" id="PF17963">
    <property type="entry name" value="Big_9"/>
    <property type="match status" value="7"/>
</dbReference>
<name>A0A1I7MP46_9MICC</name>
<dbReference type="NCBIfam" id="NF012211">
    <property type="entry name" value="tand_rpt_95"/>
    <property type="match status" value="2"/>
</dbReference>
<dbReference type="EMBL" id="FPCG01000008">
    <property type="protein sequence ID" value="SFV23678.1"/>
    <property type="molecule type" value="Genomic_DNA"/>
</dbReference>
<dbReference type="GO" id="GO:0000272">
    <property type="term" value="P:polysaccharide catabolic process"/>
    <property type="evidence" value="ECO:0007669"/>
    <property type="project" value="UniProtKB-KW"/>
</dbReference>
<accession>A0A1I7MP46</accession>
<dbReference type="PRINTS" id="PR01217">
    <property type="entry name" value="PRICHEXTENSN"/>
</dbReference>
<feature type="compositionally biased region" description="Acidic residues" evidence="4">
    <location>
        <begin position="351"/>
        <end position="368"/>
    </location>
</feature>
<dbReference type="InterPro" id="IPR036116">
    <property type="entry name" value="FN3_sf"/>
</dbReference>
<dbReference type="STRING" id="574650.SAMN04487966_10835"/>
<dbReference type="Pfam" id="PF00041">
    <property type="entry name" value="fn3"/>
    <property type="match status" value="3"/>
</dbReference>
<feature type="domain" description="Fibronectin type-III" evidence="5">
    <location>
        <begin position="1460"/>
        <end position="1546"/>
    </location>
</feature>
<dbReference type="GO" id="GO:0016798">
    <property type="term" value="F:hydrolase activity, acting on glycosyl bonds"/>
    <property type="evidence" value="ECO:0007669"/>
    <property type="project" value="UniProtKB-KW"/>
</dbReference>
<feature type="domain" description="Fibronectin type-III" evidence="5">
    <location>
        <begin position="1547"/>
        <end position="1641"/>
    </location>
</feature>
<feature type="domain" description="Fibronectin type-III" evidence="5">
    <location>
        <begin position="1645"/>
        <end position="1740"/>
    </location>
</feature>
<keyword evidence="3" id="KW-0624">Polysaccharide degradation</keyword>
<dbReference type="PANTHER" id="PTHR13817:SF151">
    <property type="entry name" value="TITIN"/>
    <property type="match status" value="1"/>
</dbReference>
<feature type="region of interest" description="Disordered" evidence="4">
    <location>
        <begin position="1910"/>
        <end position="1979"/>
    </location>
</feature>